<keyword evidence="1" id="KW-0812">Transmembrane</keyword>
<keyword evidence="1" id="KW-0472">Membrane</keyword>
<feature type="non-terminal residue" evidence="2">
    <location>
        <position position="141"/>
    </location>
</feature>
<protein>
    <submittedName>
        <fullName evidence="2">Uncharacterized protein</fullName>
    </submittedName>
</protein>
<dbReference type="EMBL" id="JAAAIN010003526">
    <property type="protein sequence ID" value="KAG0285279.1"/>
    <property type="molecule type" value="Genomic_DNA"/>
</dbReference>
<keyword evidence="3" id="KW-1185">Reference proteome</keyword>
<name>A0A9P6UEW4_9FUNG</name>
<organism evidence="2 3">
    <name type="scientific">Linnemannia gamsii</name>
    <dbReference type="NCBI Taxonomy" id="64522"/>
    <lineage>
        <taxon>Eukaryota</taxon>
        <taxon>Fungi</taxon>
        <taxon>Fungi incertae sedis</taxon>
        <taxon>Mucoromycota</taxon>
        <taxon>Mortierellomycotina</taxon>
        <taxon>Mortierellomycetes</taxon>
        <taxon>Mortierellales</taxon>
        <taxon>Mortierellaceae</taxon>
        <taxon>Linnemannia</taxon>
    </lineage>
</organism>
<feature type="transmembrane region" description="Helical" evidence="1">
    <location>
        <begin position="84"/>
        <end position="104"/>
    </location>
</feature>
<evidence type="ECO:0000256" key="1">
    <source>
        <dbReference type="SAM" id="Phobius"/>
    </source>
</evidence>
<comment type="caution">
    <text evidence="2">The sequence shown here is derived from an EMBL/GenBank/DDBJ whole genome shotgun (WGS) entry which is preliminary data.</text>
</comment>
<sequence length="141" mass="15611">MALSSHIFDCKSWPEEEEDFDEIDAQLIKNTGHPATARFVNDIFDQAVITLPGGEKVFAYLPAGSSKRLGDGSEAYVRPLKRRFINYLAIVALAAAAASAAPVIESKETFPVTLHEGHLNPEAMEKRFYRPPVKRANTMGY</sequence>
<dbReference type="Proteomes" id="UP000823405">
    <property type="component" value="Unassembled WGS sequence"/>
</dbReference>
<reference evidence="2" key="1">
    <citation type="journal article" date="2020" name="Fungal Divers.">
        <title>Resolving the Mortierellaceae phylogeny through synthesis of multi-gene phylogenetics and phylogenomics.</title>
        <authorList>
            <person name="Vandepol N."/>
            <person name="Liber J."/>
            <person name="Desiro A."/>
            <person name="Na H."/>
            <person name="Kennedy M."/>
            <person name="Barry K."/>
            <person name="Grigoriev I.V."/>
            <person name="Miller A.N."/>
            <person name="O'Donnell K."/>
            <person name="Stajich J.E."/>
            <person name="Bonito G."/>
        </authorList>
    </citation>
    <scope>NUCLEOTIDE SEQUENCE</scope>
    <source>
        <strain evidence="2">NVP60</strain>
    </source>
</reference>
<accession>A0A9P6UEW4</accession>
<evidence type="ECO:0000313" key="3">
    <source>
        <dbReference type="Proteomes" id="UP000823405"/>
    </source>
</evidence>
<proteinExistence type="predicted"/>
<gene>
    <name evidence="2" type="ORF">BGZ97_007858</name>
</gene>
<dbReference type="AlphaFoldDB" id="A0A9P6UEW4"/>
<evidence type="ECO:0000313" key="2">
    <source>
        <dbReference type="EMBL" id="KAG0285279.1"/>
    </source>
</evidence>
<dbReference type="OrthoDB" id="2439141at2759"/>
<keyword evidence="1" id="KW-1133">Transmembrane helix</keyword>